<dbReference type="EMBL" id="PDUG01000001">
    <property type="protein sequence ID" value="PIC50841.1"/>
    <property type="molecule type" value="Genomic_DNA"/>
</dbReference>
<name>A0A2G5VGQ0_9PELO</name>
<organism evidence="1 2">
    <name type="scientific">Caenorhabditis nigoni</name>
    <dbReference type="NCBI Taxonomy" id="1611254"/>
    <lineage>
        <taxon>Eukaryota</taxon>
        <taxon>Metazoa</taxon>
        <taxon>Ecdysozoa</taxon>
        <taxon>Nematoda</taxon>
        <taxon>Chromadorea</taxon>
        <taxon>Rhabditida</taxon>
        <taxon>Rhabditina</taxon>
        <taxon>Rhabditomorpha</taxon>
        <taxon>Rhabditoidea</taxon>
        <taxon>Rhabditidae</taxon>
        <taxon>Peloderinae</taxon>
        <taxon>Caenorhabditis</taxon>
    </lineage>
</organism>
<comment type="caution">
    <text evidence="1">The sequence shown here is derived from an EMBL/GenBank/DDBJ whole genome shotgun (WGS) entry which is preliminary data.</text>
</comment>
<evidence type="ECO:0000313" key="2">
    <source>
        <dbReference type="Proteomes" id="UP000230233"/>
    </source>
</evidence>
<keyword evidence="2" id="KW-1185">Reference proteome</keyword>
<gene>
    <name evidence="1" type="primary">Cnig_chr_I.g1585</name>
    <name evidence="1" type="ORF">B9Z55_001585</name>
</gene>
<proteinExistence type="predicted"/>
<dbReference type="Proteomes" id="UP000230233">
    <property type="component" value="Chromosome I"/>
</dbReference>
<accession>A0A2G5VGQ0</accession>
<sequence>MRLIAAHCSRYVSNGLLEDRIWIGSFMRIIAQDLCNSGLNKDFSLKFWEWTSIRYVDCTKLNRVIGSETKNISKRKTLLSGRNSQVHRKANQWR</sequence>
<evidence type="ECO:0000313" key="1">
    <source>
        <dbReference type="EMBL" id="PIC50841.1"/>
    </source>
</evidence>
<dbReference type="AlphaFoldDB" id="A0A2G5VGQ0"/>
<reference evidence="1" key="1">
    <citation type="journal article" date="2018" name="Science">
        <title>Rapid genome shrinkage in a self-fertile nematode reveals sperm competition proteins.</title>
        <authorList>
            <person name="Yin D."/>
            <person name="Schwarz E.M."/>
            <person name="Thomas C.G."/>
            <person name="Felde R.L."/>
            <person name="Korf I.F."/>
            <person name="Cutter A.D."/>
            <person name="Schartner C.M."/>
            <person name="Ralston E.J."/>
            <person name="Meyer B.J."/>
            <person name="Haag E.S."/>
        </authorList>
    </citation>
    <scope>NUCLEOTIDE SEQUENCE</scope>
    <source>
        <strain evidence="1">JU1422</strain>
    </source>
</reference>
<protein>
    <submittedName>
        <fullName evidence="1">Uncharacterized protein</fullName>
    </submittedName>
</protein>